<dbReference type="VEuPathDB" id="FungiDB:FOIG_13562"/>
<dbReference type="VEuPathDB" id="FungiDB:FOC1_g10003869"/>
<dbReference type="SMART" id="SM00906">
    <property type="entry name" value="Fungal_trans"/>
    <property type="match status" value="1"/>
</dbReference>
<dbReference type="VEuPathDB" id="FungiDB:FOC4_g10005097"/>
<dbReference type="GO" id="GO:0006351">
    <property type="term" value="P:DNA-templated transcription"/>
    <property type="evidence" value="ECO:0007669"/>
    <property type="project" value="InterPro"/>
</dbReference>
<dbReference type="SFLD" id="SFLDS00005">
    <property type="entry name" value="Isoprenoid_Synthase_Type_I"/>
    <property type="match status" value="1"/>
</dbReference>
<evidence type="ECO:0000256" key="1">
    <source>
        <dbReference type="ARBA" id="ARBA00004123"/>
    </source>
</evidence>
<proteinExistence type="inferred from homology"/>
<dbReference type="GO" id="GO:0005634">
    <property type="term" value="C:nucleus"/>
    <property type="evidence" value="ECO:0007669"/>
    <property type="project" value="UniProtKB-SubCell"/>
</dbReference>
<dbReference type="PANTHER" id="PTHR31001:SF87">
    <property type="entry name" value="COL-21"/>
    <property type="match status" value="1"/>
</dbReference>
<dbReference type="Proteomes" id="UP000285860">
    <property type="component" value="Unassembled WGS sequence"/>
</dbReference>
<dbReference type="VEuPathDB" id="FungiDB:FOZG_17539"/>
<dbReference type="VEuPathDB" id="FungiDB:FOZG_17538"/>
<dbReference type="AlphaFoldDB" id="A0A420PJN4"/>
<comment type="similarity">
    <text evidence="2">Belongs to the terpene synthase family.</text>
</comment>
<gene>
    <name evidence="6" type="ORF">BFJ68_g15785</name>
</gene>
<dbReference type="InterPro" id="IPR008949">
    <property type="entry name" value="Isoprenoid_synthase_dom_sf"/>
</dbReference>
<dbReference type="VEuPathDB" id="FungiDB:FOXG_12225"/>
<dbReference type="GO" id="GO:0003677">
    <property type="term" value="F:DNA binding"/>
    <property type="evidence" value="ECO:0007669"/>
    <property type="project" value="InterPro"/>
</dbReference>
<dbReference type="GO" id="GO:0008270">
    <property type="term" value="F:zinc ion binding"/>
    <property type="evidence" value="ECO:0007669"/>
    <property type="project" value="InterPro"/>
</dbReference>
<accession>A0A420PJN4</accession>
<dbReference type="PANTHER" id="PTHR31001">
    <property type="entry name" value="UNCHARACTERIZED TRANSCRIPTIONAL REGULATORY PROTEIN"/>
    <property type="match status" value="1"/>
</dbReference>
<evidence type="ECO:0000313" key="6">
    <source>
        <dbReference type="EMBL" id="RKK92739.1"/>
    </source>
</evidence>
<dbReference type="SUPFAM" id="SSF48576">
    <property type="entry name" value="Terpenoid synthases"/>
    <property type="match status" value="1"/>
</dbReference>
<comment type="subcellular location">
    <subcellularLocation>
        <location evidence="1">Nucleus</location>
    </subcellularLocation>
</comment>
<sequence>MQVFTTKMESRRTVILPDMFKGFVVETPPMNPNYETVKPISERWLAEKCSFSPRMKKRVEFCDFAVFISIAAPDAPFDKLKTMCDWGNWVFPFDDMFDEGSLKSDPKRSQVVIDSLMADMLDKTYTRTKSAVVQAHDDIFRRVSQVSPAQWHGDDGSLTRDHDRARLLASFLKLILTWTSLIASGARRRFALAMKQYTDGVVHHVKQFSTNSIPSIQEMLDTRRLSSGVTPLYHLIEYAHDIKLPDEVFENPIIQRLELLGADFVLLSNDILSYRKEENDDCPFSMVAACRMTGQSPQEAFDTVGNLLEERYQYWQKAIEQLPSWGPEIDANVARYIQGIQNVVQANITWSFRSGRYFGKQAPEIRRTRMIDVMVNPPFLQARQLRSVYTFADFLLWGIYLKMSTKPLTKTPTLKRSRVQAEDQDSNYDPSSENTGLSHLLHTDEGCLDDGFSYSLHNNKDHHDLAILDASADSQLRNAIRLLPAKPQLDALIEAFFSNVNHHYNFIHPPAFIRQYVNWSCRKQQRCLQDLQLTTLIFMMCACVTQHLDLDSQTTLGIHLAQPPKDVSKAYHDAGTRLAEAIPAGSYHLINLQWKVLSICWFKGEAKFTEAWHTIGLAVQEAYELGLHKSRHKATHDIEVQIGRRAWRVLYCWNWQLSSILGRPFIMNDIDSEPELPDLKGSAPTPTLHIKLQYQLISSLAKRWQTPQNINSPSKVRDYKKMVEHHVSSFPAVFALSDPDTSKDAEWPWVVTHRYYVQTMAYFMILQPYKSYLLHPSTDLSVPEIQQLRAEAVECSLKTLQIATQWASRVSQGDGQFHLVVLCLFDTAAFLSMSLQRDQVKNFPQRIKVVVAVNEAVTTLKELQAISRGAQSSYGLLCKILRKMDWNATNR</sequence>
<organism evidence="6 7">
    <name type="scientific">Fusarium oxysporum</name>
    <name type="common">Fusarium vascular wilt</name>
    <dbReference type="NCBI Taxonomy" id="5507"/>
    <lineage>
        <taxon>Eukaryota</taxon>
        <taxon>Fungi</taxon>
        <taxon>Dikarya</taxon>
        <taxon>Ascomycota</taxon>
        <taxon>Pezizomycotina</taxon>
        <taxon>Sordariomycetes</taxon>
        <taxon>Hypocreomycetidae</taxon>
        <taxon>Hypocreales</taxon>
        <taxon>Nectriaceae</taxon>
        <taxon>Fusarium</taxon>
        <taxon>Fusarium oxysporum species complex</taxon>
    </lineage>
</organism>
<dbReference type="InterPro" id="IPR007219">
    <property type="entry name" value="XnlR_reg_dom"/>
</dbReference>
<dbReference type="VEuPathDB" id="FungiDB:HZS61_001788"/>
<dbReference type="Gene3D" id="1.10.600.10">
    <property type="entry name" value="Farnesyl Diphosphate Synthase"/>
    <property type="match status" value="1"/>
</dbReference>
<dbReference type="Pfam" id="PF19086">
    <property type="entry name" value="Terpene_syn_C_2"/>
    <property type="match status" value="1"/>
</dbReference>
<keyword evidence="3" id="KW-0539">Nucleus</keyword>
<dbReference type="Pfam" id="PF04082">
    <property type="entry name" value="Fungal_trans"/>
    <property type="match status" value="1"/>
</dbReference>
<dbReference type="EMBL" id="MRCY01000185">
    <property type="protein sequence ID" value="RKK92739.1"/>
    <property type="molecule type" value="Genomic_DNA"/>
</dbReference>
<feature type="region of interest" description="Disordered" evidence="4">
    <location>
        <begin position="412"/>
        <end position="435"/>
    </location>
</feature>
<dbReference type="VEuPathDB" id="FungiDB:FOMG_02323"/>
<dbReference type="InterPro" id="IPR034686">
    <property type="entry name" value="Terpene_cyclase-like_2"/>
</dbReference>
<evidence type="ECO:0000256" key="4">
    <source>
        <dbReference type="SAM" id="MobiDB-lite"/>
    </source>
</evidence>
<feature type="domain" description="Xylanolytic transcriptional activator regulatory" evidence="5">
    <location>
        <begin position="611"/>
        <end position="683"/>
    </location>
</feature>
<dbReference type="GO" id="GO:0010333">
    <property type="term" value="F:terpene synthase activity"/>
    <property type="evidence" value="ECO:0007669"/>
    <property type="project" value="InterPro"/>
</dbReference>
<dbReference type="InterPro" id="IPR050613">
    <property type="entry name" value="Sec_Metabolite_Reg"/>
</dbReference>
<evidence type="ECO:0000256" key="3">
    <source>
        <dbReference type="ARBA" id="ARBA00023242"/>
    </source>
</evidence>
<evidence type="ECO:0000259" key="5">
    <source>
        <dbReference type="SMART" id="SM00906"/>
    </source>
</evidence>
<dbReference type="VEuPathDB" id="FungiDB:FOC1_g10003870"/>
<reference evidence="6 7" key="1">
    <citation type="journal article" date="2018" name="Sci. Rep.">
        <title>Characterisation of pathogen-specific regions and novel effector candidates in Fusarium oxysporum f. sp. cepae.</title>
        <authorList>
            <person name="Armitage A.D."/>
            <person name="Taylor A."/>
            <person name="Sobczyk M.K."/>
            <person name="Baxter L."/>
            <person name="Greenfield B.P."/>
            <person name="Bates H.J."/>
            <person name="Wilson F."/>
            <person name="Jackson A.C."/>
            <person name="Ott S."/>
            <person name="Harrison R.J."/>
            <person name="Clarkson J.P."/>
        </authorList>
    </citation>
    <scope>NUCLEOTIDE SEQUENCE [LARGE SCALE GENOMIC DNA]</scope>
    <source>
        <strain evidence="6 7">Fo_A28</strain>
    </source>
</reference>
<dbReference type="GO" id="GO:0008299">
    <property type="term" value="P:isoprenoid biosynthetic process"/>
    <property type="evidence" value="ECO:0007669"/>
    <property type="project" value="UniProtKB-ARBA"/>
</dbReference>
<dbReference type="CDD" id="cd12148">
    <property type="entry name" value="fungal_TF_MHR"/>
    <property type="match status" value="1"/>
</dbReference>
<protein>
    <recommendedName>
        <fullName evidence="5">Xylanolytic transcriptional activator regulatory domain-containing protein</fullName>
    </recommendedName>
</protein>
<name>A0A420PJN4_FUSOX</name>
<evidence type="ECO:0000313" key="7">
    <source>
        <dbReference type="Proteomes" id="UP000285860"/>
    </source>
</evidence>
<dbReference type="SFLD" id="SFLDG01020">
    <property type="entry name" value="Terpene_Cyclase_Like_2"/>
    <property type="match status" value="1"/>
</dbReference>
<evidence type="ECO:0000256" key="2">
    <source>
        <dbReference type="ARBA" id="ARBA00006333"/>
    </source>
</evidence>
<dbReference type="VEuPathDB" id="FungiDB:FOIG_13563"/>
<comment type="caution">
    <text evidence="6">The sequence shown here is derived from an EMBL/GenBank/DDBJ whole genome shotgun (WGS) entry which is preliminary data.</text>
</comment>
<dbReference type="VEuPathDB" id="FungiDB:HZS61_001789"/>
<dbReference type="VEuPathDB" id="FungiDB:FOC4_g10012831"/>